<proteinExistence type="predicted"/>
<gene>
    <name evidence="1" type="ORF">ACFSOY_14815</name>
</gene>
<dbReference type="SUPFAM" id="SSF54506">
    <property type="entry name" value="Diaminopimelate epimerase-like"/>
    <property type="match status" value="1"/>
</dbReference>
<sequence length="304" mass="32975">MTTQVRIYQMDAFTHIPFGGNPAGVVPEADGLTPDQMQKIAREMNCSETAFVCSTDTPGADLRVRFFTPSEEIDLCGHATISTFIALGMENRFGTDLPLTVVQETNVGLLPVMLSRSEAGQIRALMTQAPPQFRECDLSRREAAQMIGLEEGDIDSDLPIGLAYTGVWDLFVPIKTVEAFKRMKPQTSRIAAQNRSIGVASTHCYSFDTIEESSHLHTRDFSPAVGIAEDPATGTANGALGAFLLRHGVLVPKGERLQLLVEQGFEIGRPSFLSVEVDGEPNSPRTVRVGGTAVQILQGMMTFA</sequence>
<reference evidence="2" key="1">
    <citation type="journal article" date="2019" name="Int. J. Syst. Evol. Microbiol.">
        <title>The Global Catalogue of Microorganisms (GCM) 10K type strain sequencing project: providing services to taxonomists for standard genome sequencing and annotation.</title>
        <authorList>
            <consortium name="The Broad Institute Genomics Platform"/>
            <consortium name="The Broad Institute Genome Sequencing Center for Infectious Disease"/>
            <person name="Wu L."/>
            <person name="Ma J."/>
        </authorList>
    </citation>
    <scope>NUCLEOTIDE SEQUENCE [LARGE SCALE GENOMIC DNA]</scope>
    <source>
        <strain evidence="2">CGMCC 1.13574</strain>
    </source>
</reference>
<dbReference type="PANTHER" id="PTHR13774">
    <property type="entry name" value="PHENAZINE BIOSYNTHESIS PROTEIN"/>
    <property type="match status" value="1"/>
</dbReference>
<evidence type="ECO:0000313" key="2">
    <source>
        <dbReference type="Proteomes" id="UP001597343"/>
    </source>
</evidence>
<protein>
    <submittedName>
        <fullName evidence="1">PhzF family phenazine biosynthesis protein</fullName>
    </submittedName>
</protein>
<evidence type="ECO:0000313" key="1">
    <source>
        <dbReference type="EMBL" id="MFD2171238.1"/>
    </source>
</evidence>
<keyword evidence="2" id="KW-1185">Reference proteome</keyword>
<dbReference type="NCBIfam" id="TIGR00654">
    <property type="entry name" value="PhzF_family"/>
    <property type="match status" value="1"/>
</dbReference>
<dbReference type="PIRSF" id="PIRSF016184">
    <property type="entry name" value="PhzC_PhzF"/>
    <property type="match status" value="1"/>
</dbReference>
<dbReference type="InterPro" id="IPR003719">
    <property type="entry name" value="Phenazine_PhzF-like"/>
</dbReference>
<dbReference type="Gene3D" id="3.10.310.10">
    <property type="entry name" value="Diaminopimelate Epimerase, Chain A, domain 1"/>
    <property type="match status" value="2"/>
</dbReference>
<dbReference type="Pfam" id="PF02567">
    <property type="entry name" value="PhzC-PhzF"/>
    <property type="match status" value="1"/>
</dbReference>
<dbReference type="RefSeq" id="WP_386047880.1">
    <property type="nucleotide sequence ID" value="NZ_JBHUIO010000009.1"/>
</dbReference>
<accession>A0ABW5A0Q1</accession>
<dbReference type="Proteomes" id="UP001597343">
    <property type="component" value="Unassembled WGS sequence"/>
</dbReference>
<name>A0ABW5A0Q1_9BACL</name>
<organism evidence="1 2">
    <name type="scientific">Tumebacillus lipolyticus</name>
    <dbReference type="NCBI Taxonomy" id="1280370"/>
    <lineage>
        <taxon>Bacteria</taxon>
        <taxon>Bacillati</taxon>
        <taxon>Bacillota</taxon>
        <taxon>Bacilli</taxon>
        <taxon>Bacillales</taxon>
        <taxon>Alicyclobacillaceae</taxon>
        <taxon>Tumebacillus</taxon>
    </lineage>
</organism>
<dbReference type="EMBL" id="JBHUIO010000009">
    <property type="protein sequence ID" value="MFD2171238.1"/>
    <property type="molecule type" value="Genomic_DNA"/>
</dbReference>
<comment type="caution">
    <text evidence="1">The sequence shown here is derived from an EMBL/GenBank/DDBJ whole genome shotgun (WGS) entry which is preliminary data.</text>
</comment>